<evidence type="ECO:0000256" key="6">
    <source>
        <dbReference type="RuleBase" id="RU364143"/>
    </source>
</evidence>
<name>A0AAN7Z1U1_9MYCE</name>
<dbReference type="GO" id="GO:0006357">
    <property type="term" value="P:regulation of transcription by RNA polymerase II"/>
    <property type="evidence" value="ECO:0007669"/>
    <property type="project" value="InterPro"/>
</dbReference>
<keyword evidence="9" id="KW-1185">Reference proteome</keyword>
<comment type="subunit">
    <text evidence="6">Component of the Mediator complex.</text>
</comment>
<evidence type="ECO:0000256" key="4">
    <source>
        <dbReference type="ARBA" id="ARBA00023163"/>
    </source>
</evidence>
<evidence type="ECO:0000313" key="8">
    <source>
        <dbReference type="EMBL" id="KAK5581090.1"/>
    </source>
</evidence>
<organism evidence="8 9">
    <name type="scientific">Dictyostelium firmibasis</name>
    <dbReference type="NCBI Taxonomy" id="79012"/>
    <lineage>
        <taxon>Eukaryota</taxon>
        <taxon>Amoebozoa</taxon>
        <taxon>Evosea</taxon>
        <taxon>Eumycetozoa</taxon>
        <taxon>Dictyostelia</taxon>
        <taxon>Dictyosteliales</taxon>
        <taxon>Dictyosteliaceae</taxon>
        <taxon>Dictyostelium</taxon>
    </lineage>
</organism>
<comment type="function">
    <text evidence="6">Component of the Mediator complex, a coactivator involved in the regulated transcription of nearly all RNA polymerase II-dependent genes. Mediator functions as a bridge to convey information from gene-specific regulatory proteins to the basal RNA polymerase II transcription machinery. Mediator is recruited to promoters by direct interactions with regulatory proteins and serves as a scaffold for the assembly of a functional preinitiation complex with RNA polymerase II and the general transcription factors.</text>
</comment>
<dbReference type="PANTHER" id="PTHR13104">
    <property type="entry name" value="MED-6-RELATED"/>
    <property type="match status" value="1"/>
</dbReference>
<dbReference type="Gene3D" id="3.10.450.580">
    <property type="entry name" value="Mediator complex, subunit Med6"/>
    <property type="match status" value="1"/>
</dbReference>
<dbReference type="GO" id="GO:0003712">
    <property type="term" value="F:transcription coregulator activity"/>
    <property type="evidence" value="ECO:0007669"/>
    <property type="project" value="InterPro"/>
</dbReference>
<dbReference type="EMBL" id="JAVFKY010000002">
    <property type="protein sequence ID" value="KAK5581090.1"/>
    <property type="molecule type" value="Genomic_DNA"/>
</dbReference>
<feature type="compositionally biased region" description="Low complexity" evidence="7">
    <location>
        <begin position="19"/>
        <end position="46"/>
    </location>
</feature>
<evidence type="ECO:0000256" key="2">
    <source>
        <dbReference type="ARBA" id="ARBA00007526"/>
    </source>
</evidence>
<accession>A0AAN7Z1U1</accession>
<evidence type="ECO:0000256" key="5">
    <source>
        <dbReference type="ARBA" id="ARBA00023242"/>
    </source>
</evidence>
<dbReference type="Proteomes" id="UP001344447">
    <property type="component" value="Unassembled WGS sequence"/>
</dbReference>
<evidence type="ECO:0000313" key="9">
    <source>
        <dbReference type="Proteomes" id="UP001344447"/>
    </source>
</evidence>
<comment type="subcellular location">
    <subcellularLocation>
        <location evidence="1 6">Nucleus</location>
    </subcellularLocation>
</comment>
<feature type="compositionally biased region" description="Polar residues" evidence="7">
    <location>
        <begin position="47"/>
        <end position="57"/>
    </location>
</feature>
<dbReference type="InterPro" id="IPR038566">
    <property type="entry name" value="Mediator_Med6_sf"/>
</dbReference>
<protein>
    <recommendedName>
        <fullName evidence="6">Mediator of RNA polymerase II transcription subunit 6</fullName>
    </recommendedName>
    <alternativeName>
        <fullName evidence="6">Mediator complex subunit 6</fullName>
    </alternativeName>
</protein>
<comment type="caution">
    <text evidence="8">The sequence shown here is derived from an EMBL/GenBank/DDBJ whole genome shotgun (WGS) entry which is preliminary data.</text>
</comment>
<dbReference type="GO" id="GO:0016592">
    <property type="term" value="C:mediator complex"/>
    <property type="evidence" value="ECO:0007669"/>
    <property type="project" value="InterPro"/>
</dbReference>
<gene>
    <name evidence="6" type="primary">MED6</name>
    <name evidence="8" type="ORF">RB653_001118</name>
</gene>
<evidence type="ECO:0000256" key="1">
    <source>
        <dbReference type="ARBA" id="ARBA00004123"/>
    </source>
</evidence>
<keyword evidence="6" id="KW-0010">Activator</keyword>
<keyword evidence="4 6" id="KW-0804">Transcription</keyword>
<dbReference type="AlphaFoldDB" id="A0AAN7Z1U1"/>
<evidence type="ECO:0000256" key="3">
    <source>
        <dbReference type="ARBA" id="ARBA00023015"/>
    </source>
</evidence>
<keyword evidence="5 6" id="KW-0539">Nucleus</keyword>
<dbReference type="InterPro" id="IPR007018">
    <property type="entry name" value="Mediator_Med6"/>
</dbReference>
<sequence length="262" mass="30301">MEDFNNDPMNFDKDDLITNNSSNSNNNNSDININSENNEDISSNNNLENTISDTSTPRILEEEPDLTQVMWRDPLWLQMYPLNPQTILQYFSYSQFYDKNCNNEQLKMQRLDLSALKNMDGLEYELIKYVEPSFFLIAKQTRTSPTDVLINTLYYVINGNIYQAPELHVVFKSRVSQSISHLSEAFNIISSTINWDIVNGYSSNLDPSNQQEKSKLAAYSRKQIEDTKRLDQLINSLFIKFPAINRPVENPQQMASITPQTQ</sequence>
<reference evidence="8 9" key="1">
    <citation type="submission" date="2023-11" db="EMBL/GenBank/DDBJ databases">
        <title>Dfirmibasis_genome.</title>
        <authorList>
            <person name="Edelbroek B."/>
            <person name="Kjellin J."/>
            <person name="Jerlstrom-Hultqvist J."/>
            <person name="Soderbom F."/>
        </authorList>
    </citation>
    <scope>NUCLEOTIDE SEQUENCE [LARGE SCALE GENOMIC DNA]</scope>
    <source>
        <strain evidence="8 9">TNS-C-14</strain>
    </source>
</reference>
<feature type="region of interest" description="Disordered" evidence="7">
    <location>
        <begin position="1"/>
        <end position="59"/>
    </location>
</feature>
<comment type="similarity">
    <text evidence="2 6">Belongs to the Mediator complex subunit 6 family.</text>
</comment>
<evidence type="ECO:0000256" key="7">
    <source>
        <dbReference type="SAM" id="MobiDB-lite"/>
    </source>
</evidence>
<dbReference type="Pfam" id="PF04934">
    <property type="entry name" value="Med6"/>
    <property type="match status" value="1"/>
</dbReference>
<keyword evidence="3 6" id="KW-0805">Transcription regulation</keyword>
<proteinExistence type="inferred from homology"/>